<proteinExistence type="predicted"/>
<reference evidence="1" key="1">
    <citation type="submission" date="2021-02" db="EMBL/GenBank/DDBJ databases">
        <authorList>
            <consortium name="DOE Joint Genome Institute"/>
            <person name="Ahrendt S."/>
            <person name="Looney B.P."/>
            <person name="Miyauchi S."/>
            <person name="Morin E."/>
            <person name="Drula E."/>
            <person name="Courty P.E."/>
            <person name="Chicoki N."/>
            <person name="Fauchery L."/>
            <person name="Kohler A."/>
            <person name="Kuo A."/>
            <person name="Labutti K."/>
            <person name="Pangilinan J."/>
            <person name="Lipzen A."/>
            <person name="Riley R."/>
            <person name="Andreopoulos W."/>
            <person name="He G."/>
            <person name="Johnson J."/>
            <person name="Barry K.W."/>
            <person name="Grigoriev I.V."/>
            <person name="Nagy L."/>
            <person name="Hibbett D."/>
            <person name="Henrissat B."/>
            <person name="Matheny P.B."/>
            <person name="Labbe J."/>
            <person name="Martin F."/>
        </authorList>
    </citation>
    <scope>NUCLEOTIDE SEQUENCE</scope>
    <source>
        <strain evidence="1">FP105234-sp</strain>
    </source>
</reference>
<dbReference type="EMBL" id="MU275841">
    <property type="protein sequence ID" value="KAI0053165.1"/>
    <property type="molecule type" value="Genomic_DNA"/>
</dbReference>
<organism evidence="1 2">
    <name type="scientific">Auriscalpium vulgare</name>
    <dbReference type="NCBI Taxonomy" id="40419"/>
    <lineage>
        <taxon>Eukaryota</taxon>
        <taxon>Fungi</taxon>
        <taxon>Dikarya</taxon>
        <taxon>Basidiomycota</taxon>
        <taxon>Agaricomycotina</taxon>
        <taxon>Agaricomycetes</taxon>
        <taxon>Russulales</taxon>
        <taxon>Auriscalpiaceae</taxon>
        <taxon>Auriscalpium</taxon>
    </lineage>
</organism>
<name>A0ACB8S9T5_9AGAM</name>
<evidence type="ECO:0000313" key="2">
    <source>
        <dbReference type="Proteomes" id="UP000814033"/>
    </source>
</evidence>
<evidence type="ECO:0000313" key="1">
    <source>
        <dbReference type="EMBL" id="KAI0053165.1"/>
    </source>
</evidence>
<keyword evidence="2" id="KW-1185">Reference proteome</keyword>
<protein>
    <submittedName>
        <fullName evidence="1">Uncharacterized protein</fullName>
    </submittedName>
</protein>
<reference evidence="1" key="2">
    <citation type="journal article" date="2022" name="New Phytol.">
        <title>Evolutionary transition to the ectomycorrhizal habit in the genomes of a hyperdiverse lineage of mushroom-forming fungi.</title>
        <authorList>
            <person name="Looney B."/>
            <person name="Miyauchi S."/>
            <person name="Morin E."/>
            <person name="Drula E."/>
            <person name="Courty P.E."/>
            <person name="Kohler A."/>
            <person name="Kuo A."/>
            <person name="LaButti K."/>
            <person name="Pangilinan J."/>
            <person name="Lipzen A."/>
            <person name="Riley R."/>
            <person name="Andreopoulos W."/>
            <person name="He G."/>
            <person name="Johnson J."/>
            <person name="Nolan M."/>
            <person name="Tritt A."/>
            <person name="Barry K.W."/>
            <person name="Grigoriev I.V."/>
            <person name="Nagy L.G."/>
            <person name="Hibbett D."/>
            <person name="Henrissat B."/>
            <person name="Matheny P.B."/>
            <person name="Labbe J."/>
            <person name="Martin F.M."/>
        </authorList>
    </citation>
    <scope>NUCLEOTIDE SEQUENCE</scope>
    <source>
        <strain evidence="1">FP105234-sp</strain>
    </source>
</reference>
<dbReference type="Proteomes" id="UP000814033">
    <property type="component" value="Unassembled WGS sequence"/>
</dbReference>
<accession>A0ACB8S9T5</accession>
<comment type="caution">
    <text evidence="1">The sequence shown here is derived from an EMBL/GenBank/DDBJ whole genome shotgun (WGS) entry which is preliminary data.</text>
</comment>
<gene>
    <name evidence="1" type="ORF">FA95DRAFT_936599</name>
</gene>
<sequence length="253" mass="28157">MPAPRKDDLDSDSEDGDYVPPNAKEDSASSSDERHAKRARTSSTPPNLTEEEIAAKEEARKALWLDFQAAAATPLPRDDQPPKKLVKIEKRYRFAGETVTEIKEVDADSEEAKKWPVWHSSEPATSTSVTLASPTLNIAPSRTPEASFSQSTPPPTAPTPSGKRPPGRRKPKVQLADLPSSSSQKVKKITTLEKSSMDWQTHVETQTDSQIKDELEANRRGGGYLEKVQFLQRVEDRKDQALDASSDRKRRRN</sequence>